<gene>
    <name evidence="1" type="ORF">FD03_GL001787</name>
</gene>
<dbReference type="STRING" id="1423775.FD03_GL001787"/>
<sequence>MSWDNEDVPVVRIQAKDNFSDPLIAMARSLKQSGNADLAEMILQDKARLKNNVPKAVDKVANDEVDGAQKLIREREYHSKSGYVGHGNLWKSVAKHSSKDGMSSDIYANAESKDGYEYIQAFENGLKDRNYPAQHVMHDSGMQLDVDKYSDEIIENSIK</sequence>
<dbReference type="Proteomes" id="UP000051248">
    <property type="component" value="Unassembled WGS sequence"/>
</dbReference>
<accession>A0A0R1KA44</accession>
<dbReference type="OrthoDB" id="2286453at2"/>
<keyword evidence="2" id="KW-1185">Reference proteome</keyword>
<dbReference type="AlphaFoldDB" id="A0A0R1KA44"/>
<proteinExistence type="predicted"/>
<evidence type="ECO:0000313" key="2">
    <source>
        <dbReference type="Proteomes" id="UP000051248"/>
    </source>
</evidence>
<reference evidence="1 2" key="1">
    <citation type="journal article" date="2015" name="Genome Announc.">
        <title>Expanding the biotechnology potential of lactobacilli through comparative genomics of 213 strains and associated genera.</title>
        <authorList>
            <person name="Sun Z."/>
            <person name="Harris H.M."/>
            <person name="McCann A."/>
            <person name="Guo C."/>
            <person name="Argimon S."/>
            <person name="Zhang W."/>
            <person name="Yang X."/>
            <person name="Jeffery I.B."/>
            <person name="Cooney J.C."/>
            <person name="Kagawa T.F."/>
            <person name="Liu W."/>
            <person name="Song Y."/>
            <person name="Salvetti E."/>
            <person name="Wrobel A."/>
            <person name="Rasinkangas P."/>
            <person name="Parkhill J."/>
            <person name="Rea M.C."/>
            <person name="O'Sullivan O."/>
            <person name="Ritari J."/>
            <person name="Douillard F.P."/>
            <person name="Paul Ross R."/>
            <person name="Yang R."/>
            <person name="Briner A.E."/>
            <person name="Felis G.E."/>
            <person name="de Vos W.M."/>
            <person name="Barrangou R."/>
            <person name="Klaenhammer T.R."/>
            <person name="Caufield P.W."/>
            <person name="Cui Y."/>
            <person name="Zhang H."/>
            <person name="O'Toole P.W."/>
        </authorList>
    </citation>
    <scope>NUCLEOTIDE SEQUENCE [LARGE SCALE GENOMIC DNA]</scope>
    <source>
        <strain evidence="1 2">DSM 19682</strain>
    </source>
</reference>
<evidence type="ECO:0000313" key="1">
    <source>
        <dbReference type="EMBL" id="KRK80368.1"/>
    </source>
</evidence>
<name>A0A0R1KA44_9LACO</name>
<comment type="caution">
    <text evidence="1">The sequence shown here is derived from an EMBL/GenBank/DDBJ whole genome shotgun (WGS) entry which is preliminary data.</text>
</comment>
<protein>
    <submittedName>
        <fullName evidence="1">Uncharacterized protein</fullName>
    </submittedName>
</protein>
<dbReference type="PATRIC" id="fig|1423775.4.peg.1823"/>
<dbReference type="RefSeq" id="WP_056979636.1">
    <property type="nucleotide sequence ID" value="NZ_AZDZ01000003.1"/>
</dbReference>
<organism evidence="1 2">
    <name type="scientific">Companilactobacillus nodensis DSM 19682 = JCM 14932 = NBRC 107160</name>
    <dbReference type="NCBI Taxonomy" id="1423775"/>
    <lineage>
        <taxon>Bacteria</taxon>
        <taxon>Bacillati</taxon>
        <taxon>Bacillota</taxon>
        <taxon>Bacilli</taxon>
        <taxon>Lactobacillales</taxon>
        <taxon>Lactobacillaceae</taxon>
        <taxon>Companilactobacillus</taxon>
    </lineage>
</organism>
<dbReference type="EMBL" id="AZDZ01000003">
    <property type="protein sequence ID" value="KRK80368.1"/>
    <property type="molecule type" value="Genomic_DNA"/>
</dbReference>